<reference evidence="1 2" key="1">
    <citation type="journal article" date="2015" name="Nature">
        <title>rRNA introns, odd ribosomes, and small enigmatic genomes across a large radiation of phyla.</title>
        <authorList>
            <person name="Brown C.T."/>
            <person name="Hug L.A."/>
            <person name="Thomas B.C."/>
            <person name="Sharon I."/>
            <person name="Castelle C.J."/>
            <person name="Singh A."/>
            <person name="Wilkins M.J."/>
            <person name="Williams K.H."/>
            <person name="Banfield J.F."/>
        </authorList>
    </citation>
    <scope>NUCLEOTIDE SEQUENCE [LARGE SCALE GENOMIC DNA]</scope>
</reference>
<dbReference type="AlphaFoldDB" id="A0A0G1XHI4"/>
<dbReference type="EMBL" id="LCRD01000005">
    <property type="protein sequence ID" value="KKW30693.1"/>
    <property type="molecule type" value="Genomic_DNA"/>
</dbReference>
<protein>
    <submittedName>
        <fullName evidence="1">Uncharacterized protein</fullName>
    </submittedName>
</protein>
<evidence type="ECO:0000313" key="1">
    <source>
        <dbReference type="EMBL" id="KKW30693.1"/>
    </source>
</evidence>
<sequence>MDKVRPNVLKGITATRLPVVPDEAEIATLVSRVISAKADDSENFAFVVGRNWAISRARHLSFVQRRMTEQAVRQAAEAEEQREFETRREEARVLIERLNPQVKPSQRLQLQMVWWRVFEGKSADEVAALLPHTAVDCRVKRLQRGRTLLMIHASPELRDYLSFRVTPSGGLSKTPLPVT</sequence>
<name>A0A0G1XHI4_9BACT</name>
<accession>A0A0G1XHI4</accession>
<comment type="caution">
    <text evidence="1">The sequence shown here is derived from an EMBL/GenBank/DDBJ whole genome shotgun (WGS) entry which is preliminary data.</text>
</comment>
<dbReference type="Proteomes" id="UP000034846">
    <property type="component" value="Unassembled WGS sequence"/>
</dbReference>
<evidence type="ECO:0000313" key="2">
    <source>
        <dbReference type="Proteomes" id="UP000034846"/>
    </source>
</evidence>
<gene>
    <name evidence="1" type="ORF">UY72_C0005G0009</name>
</gene>
<organism evidence="1 2">
    <name type="scientific">Candidatus Uhrbacteria bacterium GW2011_GWD2_52_7</name>
    <dbReference type="NCBI Taxonomy" id="1618989"/>
    <lineage>
        <taxon>Bacteria</taxon>
        <taxon>Candidatus Uhriibacteriota</taxon>
    </lineage>
</organism>
<proteinExistence type="predicted"/>